<gene>
    <name evidence="6" type="ORF">HIJ39_08530</name>
</gene>
<dbReference type="Gene3D" id="3.40.50.300">
    <property type="entry name" value="P-loop containing nucleotide triphosphate hydrolases"/>
    <property type="match status" value="1"/>
</dbReference>
<dbReference type="RefSeq" id="WP_169098669.1">
    <property type="nucleotide sequence ID" value="NZ_JABBVZ010000022.1"/>
</dbReference>
<dbReference type="EMBL" id="JABBVZ010000022">
    <property type="protein sequence ID" value="NMP22396.1"/>
    <property type="molecule type" value="Genomic_DNA"/>
</dbReference>
<dbReference type="InterPro" id="IPR027417">
    <property type="entry name" value="P-loop_NTPase"/>
</dbReference>
<dbReference type="Pfam" id="PF00005">
    <property type="entry name" value="ABC_tran"/>
    <property type="match status" value="1"/>
</dbReference>
<dbReference type="PROSITE" id="PS00211">
    <property type="entry name" value="ABC_TRANSPORTER_1"/>
    <property type="match status" value="1"/>
</dbReference>
<evidence type="ECO:0000313" key="6">
    <source>
        <dbReference type="EMBL" id="NMP22396.1"/>
    </source>
</evidence>
<dbReference type="GO" id="GO:0016887">
    <property type="term" value="F:ATP hydrolysis activity"/>
    <property type="evidence" value="ECO:0007669"/>
    <property type="project" value="InterPro"/>
</dbReference>
<keyword evidence="3" id="KW-0547">Nucleotide-binding</keyword>
<protein>
    <submittedName>
        <fullName evidence="6">ABC transporter ATP-binding protein</fullName>
    </submittedName>
</protein>
<comment type="similarity">
    <text evidence="1">Belongs to the ABC transporter superfamily.</text>
</comment>
<keyword evidence="2" id="KW-0813">Transport</keyword>
<evidence type="ECO:0000256" key="2">
    <source>
        <dbReference type="ARBA" id="ARBA00022448"/>
    </source>
</evidence>
<evidence type="ECO:0000313" key="7">
    <source>
        <dbReference type="Proteomes" id="UP000533476"/>
    </source>
</evidence>
<dbReference type="SMART" id="SM00382">
    <property type="entry name" value="AAA"/>
    <property type="match status" value="1"/>
</dbReference>
<evidence type="ECO:0000256" key="4">
    <source>
        <dbReference type="ARBA" id="ARBA00022840"/>
    </source>
</evidence>
<dbReference type="Proteomes" id="UP000533476">
    <property type="component" value="Unassembled WGS sequence"/>
</dbReference>
<feature type="domain" description="ABC transporter" evidence="5">
    <location>
        <begin position="5"/>
        <end position="232"/>
    </location>
</feature>
<dbReference type="InterPro" id="IPR003593">
    <property type="entry name" value="AAA+_ATPase"/>
</dbReference>
<reference evidence="6 7" key="1">
    <citation type="submission" date="2020-04" db="EMBL/GenBank/DDBJ databases">
        <authorList>
            <person name="Zhang R."/>
            <person name="Schippers A."/>
        </authorList>
    </citation>
    <scope>NUCLEOTIDE SEQUENCE [LARGE SCALE GENOMIC DNA]</scope>
    <source>
        <strain evidence="6 7">DSM 109850</strain>
    </source>
</reference>
<proteinExistence type="inferred from homology"/>
<sequence length="306" mass="33502">MALAVEVRNLSKSYGRKQALDHVSFVLPPGAMLGLVGPNGAGKSTLMRMLLGLVRPTSGSIVYNGRPLWPDPTPLMPAVGGFVDTPQFYPYLSGRENLALLAEMASIPVSRVDEVLEYVHLRQDGAERVGGYSHGMRQRLGIAAALMKRPGLLILDEPQDGLDPARLKEMRQLVGAVRLEFGCTIIMSSHAIADVERLCDRIAVFDQGRVRYVGPASQLGGTPIEAIVWEARPMDRALDELQALGVNAHPIDEGRILAPLDARWDLADINAALIGRGVRIFTVMRRAESLESRLLAYLEDQHVDVR</sequence>
<dbReference type="AlphaFoldDB" id="A0A7Y0Q2Y8"/>
<evidence type="ECO:0000256" key="3">
    <source>
        <dbReference type="ARBA" id="ARBA00022741"/>
    </source>
</evidence>
<keyword evidence="4 6" id="KW-0067">ATP-binding</keyword>
<accession>A0A7Y0Q2Y8</accession>
<organism evidence="6 7">
    <name type="scientific">Sulfobacillus harzensis</name>
    <dbReference type="NCBI Taxonomy" id="2729629"/>
    <lineage>
        <taxon>Bacteria</taxon>
        <taxon>Bacillati</taxon>
        <taxon>Bacillota</taxon>
        <taxon>Clostridia</taxon>
        <taxon>Eubacteriales</taxon>
        <taxon>Clostridiales Family XVII. Incertae Sedis</taxon>
        <taxon>Sulfobacillus</taxon>
    </lineage>
</organism>
<dbReference type="PROSITE" id="PS50893">
    <property type="entry name" value="ABC_TRANSPORTER_2"/>
    <property type="match status" value="1"/>
</dbReference>
<evidence type="ECO:0000256" key="1">
    <source>
        <dbReference type="ARBA" id="ARBA00005417"/>
    </source>
</evidence>
<keyword evidence="7" id="KW-1185">Reference proteome</keyword>
<dbReference type="SUPFAM" id="SSF52540">
    <property type="entry name" value="P-loop containing nucleoside triphosphate hydrolases"/>
    <property type="match status" value="1"/>
</dbReference>
<dbReference type="InterPro" id="IPR003439">
    <property type="entry name" value="ABC_transporter-like_ATP-bd"/>
</dbReference>
<evidence type="ECO:0000259" key="5">
    <source>
        <dbReference type="PROSITE" id="PS50893"/>
    </source>
</evidence>
<name>A0A7Y0Q2Y8_9FIRM</name>
<dbReference type="InterPro" id="IPR017871">
    <property type="entry name" value="ABC_transporter-like_CS"/>
</dbReference>
<comment type="caution">
    <text evidence="6">The sequence shown here is derived from an EMBL/GenBank/DDBJ whole genome shotgun (WGS) entry which is preliminary data.</text>
</comment>
<dbReference type="PANTHER" id="PTHR43335">
    <property type="entry name" value="ABC TRANSPORTER, ATP-BINDING PROTEIN"/>
    <property type="match status" value="1"/>
</dbReference>
<dbReference type="PANTHER" id="PTHR43335:SF4">
    <property type="entry name" value="ABC TRANSPORTER, ATP-BINDING PROTEIN"/>
    <property type="match status" value="1"/>
</dbReference>
<dbReference type="GO" id="GO:0005524">
    <property type="term" value="F:ATP binding"/>
    <property type="evidence" value="ECO:0007669"/>
    <property type="project" value="UniProtKB-KW"/>
</dbReference>